<dbReference type="GeneID" id="129926000"/>
<feature type="transmembrane region" description="Helical" evidence="2">
    <location>
        <begin position="48"/>
        <end position="69"/>
    </location>
</feature>
<keyword evidence="3" id="KW-1185">Reference proteome</keyword>
<sequence>MVIIWSSICKEQIQSCNCKTFLIILISFIFTIPSFALTFVVVTLVTYIMYQVESVYTIVSGLATFLVYVQDYESGLRKKNERCLKIITEKIWENISDNKLNEAYLHFYDGNKPSKNFKNGQLEVENCIPFIIKGTKIYVKDSLVYHFRRYEKLIINLVLAASFIVIIIILVIYIGTWEFISPTNQMFFTSFIGLLPYLFKIVFYKGDSDCDIFFETEEFNEKLNRYKEQFEEIREENNQNARNRQESIHQRSIGERNSHLEGNEDIEKGSTDKKTKKLRNKSQQVNQYLNLTYQDETNPLDPSQKQRYS</sequence>
<feature type="transmembrane region" description="Helical" evidence="2">
    <location>
        <begin position="153"/>
        <end position="174"/>
    </location>
</feature>
<dbReference type="Proteomes" id="UP001165740">
    <property type="component" value="Chromosome 4"/>
</dbReference>
<dbReference type="AlphaFoldDB" id="A0A9W3A8K9"/>
<feature type="compositionally biased region" description="Basic and acidic residues" evidence="1">
    <location>
        <begin position="236"/>
        <end position="273"/>
    </location>
</feature>
<name>A0A9W3A8K9_BIOGL</name>
<feature type="region of interest" description="Disordered" evidence="1">
    <location>
        <begin position="236"/>
        <end position="309"/>
    </location>
</feature>
<protein>
    <submittedName>
        <fullName evidence="4">Uncharacterized protein LOC129926000</fullName>
    </submittedName>
</protein>
<keyword evidence="2" id="KW-0472">Membrane</keyword>
<feature type="transmembrane region" description="Helical" evidence="2">
    <location>
        <begin position="21"/>
        <end position="42"/>
    </location>
</feature>
<dbReference type="OrthoDB" id="6209719at2759"/>
<feature type="compositionally biased region" description="Polar residues" evidence="1">
    <location>
        <begin position="281"/>
        <end position="309"/>
    </location>
</feature>
<evidence type="ECO:0000313" key="4">
    <source>
        <dbReference type="RefSeq" id="XP_055883595.1"/>
    </source>
</evidence>
<gene>
    <name evidence="4" type="primary">LOC129926000</name>
</gene>
<keyword evidence="2" id="KW-0812">Transmembrane</keyword>
<dbReference type="RefSeq" id="XP_055883595.1">
    <property type="nucleotide sequence ID" value="XM_056027620.1"/>
</dbReference>
<evidence type="ECO:0000313" key="3">
    <source>
        <dbReference type="Proteomes" id="UP001165740"/>
    </source>
</evidence>
<evidence type="ECO:0000256" key="2">
    <source>
        <dbReference type="SAM" id="Phobius"/>
    </source>
</evidence>
<feature type="transmembrane region" description="Helical" evidence="2">
    <location>
        <begin position="186"/>
        <end position="204"/>
    </location>
</feature>
<reference evidence="4" key="1">
    <citation type="submission" date="2025-08" db="UniProtKB">
        <authorList>
            <consortium name="RefSeq"/>
        </authorList>
    </citation>
    <scope>IDENTIFICATION</scope>
</reference>
<organism evidence="3 4">
    <name type="scientific">Biomphalaria glabrata</name>
    <name type="common">Bloodfluke planorb</name>
    <name type="synonym">Freshwater snail</name>
    <dbReference type="NCBI Taxonomy" id="6526"/>
    <lineage>
        <taxon>Eukaryota</taxon>
        <taxon>Metazoa</taxon>
        <taxon>Spiralia</taxon>
        <taxon>Lophotrochozoa</taxon>
        <taxon>Mollusca</taxon>
        <taxon>Gastropoda</taxon>
        <taxon>Heterobranchia</taxon>
        <taxon>Euthyneura</taxon>
        <taxon>Panpulmonata</taxon>
        <taxon>Hygrophila</taxon>
        <taxon>Lymnaeoidea</taxon>
        <taxon>Planorbidae</taxon>
        <taxon>Biomphalaria</taxon>
    </lineage>
</organism>
<evidence type="ECO:0000256" key="1">
    <source>
        <dbReference type="SAM" id="MobiDB-lite"/>
    </source>
</evidence>
<proteinExistence type="predicted"/>
<accession>A0A9W3A8K9</accession>
<keyword evidence="2" id="KW-1133">Transmembrane helix</keyword>